<accession>A0AA39R9D5</accession>
<feature type="compositionally biased region" description="Basic and acidic residues" evidence="1">
    <location>
        <begin position="40"/>
        <end position="54"/>
    </location>
</feature>
<evidence type="ECO:0000313" key="2">
    <source>
        <dbReference type="EMBL" id="KAK0515871.1"/>
    </source>
</evidence>
<proteinExistence type="predicted"/>
<feature type="compositionally biased region" description="Polar residues" evidence="1">
    <location>
        <begin position="104"/>
        <end position="126"/>
    </location>
</feature>
<feature type="compositionally biased region" description="Basic and acidic residues" evidence="1">
    <location>
        <begin position="8"/>
        <end position="22"/>
    </location>
</feature>
<evidence type="ECO:0000313" key="3">
    <source>
        <dbReference type="Proteomes" id="UP001166286"/>
    </source>
</evidence>
<dbReference type="Proteomes" id="UP001166286">
    <property type="component" value="Unassembled WGS sequence"/>
</dbReference>
<reference evidence="2" key="1">
    <citation type="submission" date="2023-03" db="EMBL/GenBank/DDBJ databases">
        <title>Complete genome of Cladonia borealis.</title>
        <authorList>
            <person name="Park H."/>
        </authorList>
    </citation>
    <scope>NUCLEOTIDE SEQUENCE</scope>
    <source>
        <strain evidence="2">ANT050790</strain>
    </source>
</reference>
<organism evidence="2 3">
    <name type="scientific">Cladonia borealis</name>
    <dbReference type="NCBI Taxonomy" id="184061"/>
    <lineage>
        <taxon>Eukaryota</taxon>
        <taxon>Fungi</taxon>
        <taxon>Dikarya</taxon>
        <taxon>Ascomycota</taxon>
        <taxon>Pezizomycotina</taxon>
        <taxon>Lecanoromycetes</taxon>
        <taxon>OSLEUM clade</taxon>
        <taxon>Lecanoromycetidae</taxon>
        <taxon>Lecanorales</taxon>
        <taxon>Lecanorineae</taxon>
        <taxon>Cladoniaceae</taxon>
        <taxon>Cladonia</taxon>
    </lineage>
</organism>
<name>A0AA39R9D5_9LECA</name>
<gene>
    <name evidence="2" type="ORF">JMJ35_001905</name>
</gene>
<sequence>MTDATFHTTREDLRKAESKVSQKNDGNVPADSEVSLMKSIVDENQPKPKSEIIAERQANLPLPDQPPVASDWNSSDASKVNVGSGGVESDVSYGGGSDAGLRNPATSDSSVRTDGDALNTNASQPSGGVGRQGHDNLDGLPKDALKR</sequence>
<keyword evidence="3" id="KW-1185">Reference proteome</keyword>
<comment type="caution">
    <text evidence="2">The sequence shown here is derived from an EMBL/GenBank/DDBJ whole genome shotgun (WGS) entry which is preliminary data.</text>
</comment>
<feature type="region of interest" description="Disordered" evidence="1">
    <location>
        <begin position="1"/>
        <end position="147"/>
    </location>
</feature>
<dbReference type="AlphaFoldDB" id="A0AA39R9D5"/>
<dbReference type="EMBL" id="JAFEKC020000003">
    <property type="protein sequence ID" value="KAK0515871.1"/>
    <property type="molecule type" value="Genomic_DNA"/>
</dbReference>
<evidence type="ECO:0000256" key="1">
    <source>
        <dbReference type="SAM" id="MobiDB-lite"/>
    </source>
</evidence>
<feature type="compositionally biased region" description="Basic and acidic residues" evidence="1">
    <location>
        <begin position="132"/>
        <end position="147"/>
    </location>
</feature>
<protein>
    <submittedName>
        <fullName evidence="2">Uncharacterized protein</fullName>
    </submittedName>
</protein>